<accession>A0ABR2J1F2</accession>
<proteinExistence type="predicted"/>
<dbReference type="InterPro" id="IPR051681">
    <property type="entry name" value="Ser/Thr_Kinases-Pseudokinases"/>
</dbReference>
<dbReference type="Proteomes" id="UP001470230">
    <property type="component" value="Unassembled WGS sequence"/>
</dbReference>
<dbReference type="PANTHER" id="PTHR44329">
    <property type="entry name" value="SERINE/THREONINE-PROTEIN KINASE TNNI3K-RELATED"/>
    <property type="match status" value="1"/>
</dbReference>
<keyword evidence="3" id="KW-1185">Reference proteome</keyword>
<reference evidence="2 3" key="1">
    <citation type="submission" date="2024-04" db="EMBL/GenBank/DDBJ databases">
        <title>Tritrichomonas musculus Genome.</title>
        <authorList>
            <person name="Alves-Ferreira E."/>
            <person name="Grigg M."/>
            <person name="Lorenzi H."/>
            <person name="Galac M."/>
        </authorList>
    </citation>
    <scope>NUCLEOTIDE SEQUENCE [LARGE SCALE GENOMIC DNA]</scope>
    <source>
        <strain evidence="2 3">EAF2021</strain>
    </source>
</reference>
<dbReference type="Pfam" id="PF07714">
    <property type="entry name" value="PK_Tyr_Ser-Thr"/>
    <property type="match status" value="1"/>
</dbReference>
<feature type="domain" description="Protein kinase" evidence="1">
    <location>
        <begin position="1"/>
        <end position="74"/>
    </location>
</feature>
<gene>
    <name evidence="2" type="ORF">M9Y10_007470</name>
</gene>
<dbReference type="InterPro" id="IPR001245">
    <property type="entry name" value="Ser-Thr/Tyr_kinase_cat_dom"/>
</dbReference>
<dbReference type="InterPro" id="IPR000719">
    <property type="entry name" value="Prot_kinase_dom"/>
</dbReference>
<evidence type="ECO:0000313" key="2">
    <source>
        <dbReference type="EMBL" id="KAK8871730.1"/>
    </source>
</evidence>
<dbReference type="SUPFAM" id="SSF56112">
    <property type="entry name" value="Protein kinase-like (PK-like)"/>
    <property type="match status" value="1"/>
</dbReference>
<evidence type="ECO:0000259" key="1">
    <source>
        <dbReference type="PROSITE" id="PS50011"/>
    </source>
</evidence>
<dbReference type="Gene3D" id="1.10.510.10">
    <property type="entry name" value="Transferase(Phosphotransferase) domain 1"/>
    <property type="match status" value="1"/>
</dbReference>
<dbReference type="PROSITE" id="PS50011">
    <property type="entry name" value="PROTEIN_KINASE_DOM"/>
    <property type="match status" value="1"/>
</dbReference>
<evidence type="ECO:0000313" key="3">
    <source>
        <dbReference type="Proteomes" id="UP001470230"/>
    </source>
</evidence>
<dbReference type="InterPro" id="IPR011009">
    <property type="entry name" value="Kinase-like_dom_sf"/>
</dbReference>
<sequence length="79" mass="9708">MIIYEILTLKEPFKDCTQYMLLSNVVIRNEHPEFDFPLQNCYVDLIKRCWSRKPDDRPTFQEIVNELRTNKEFFIIRHD</sequence>
<dbReference type="EMBL" id="JAPFFF010000013">
    <property type="protein sequence ID" value="KAK8871730.1"/>
    <property type="molecule type" value="Genomic_DNA"/>
</dbReference>
<protein>
    <recommendedName>
        <fullName evidence="1">Protein kinase domain-containing protein</fullName>
    </recommendedName>
</protein>
<organism evidence="2 3">
    <name type="scientific">Tritrichomonas musculus</name>
    <dbReference type="NCBI Taxonomy" id="1915356"/>
    <lineage>
        <taxon>Eukaryota</taxon>
        <taxon>Metamonada</taxon>
        <taxon>Parabasalia</taxon>
        <taxon>Tritrichomonadida</taxon>
        <taxon>Tritrichomonadidae</taxon>
        <taxon>Tritrichomonas</taxon>
    </lineage>
</organism>
<comment type="caution">
    <text evidence="2">The sequence shown here is derived from an EMBL/GenBank/DDBJ whole genome shotgun (WGS) entry which is preliminary data.</text>
</comment>
<name>A0ABR2J1F2_9EUKA</name>